<dbReference type="CDD" id="cd00882">
    <property type="entry name" value="Ras_like_GTPase"/>
    <property type="match status" value="1"/>
</dbReference>
<proteinExistence type="predicted"/>
<evidence type="ECO:0000313" key="3">
    <source>
        <dbReference type="Proteomes" id="UP001642483"/>
    </source>
</evidence>
<evidence type="ECO:0000313" key="2">
    <source>
        <dbReference type="EMBL" id="CAK8672687.1"/>
    </source>
</evidence>
<feature type="compositionally biased region" description="Basic and acidic residues" evidence="1">
    <location>
        <begin position="403"/>
        <end position="419"/>
    </location>
</feature>
<dbReference type="InterPro" id="IPR027417">
    <property type="entry name" value="P-loop_NTPase"/>
</dbReference>
<sequence length="442" mass="48607">MGNGAAKRSGAAINSKLALLSSSGLLKLQWRPLEWDEQTRYQLIEAIKCYAPLSQIGVPCARILLLGHVNVGKSSYFNTVNSIFRNHVTGQAPVGSPRDQRSVTTKMRGYQVRNGREGKILNLKIVDTMGLEEERKKGFDPSELSYILDGHVPDNHKFDPAGNISAEMPGYLKAPRLEDKIHCCVFVLDASEIHNLKDNLSQKFSDMRLKITGRGIPLLVLVTKIDRVCNQVGADLSLVYRSIIIQNLIAEASLKIGVPVSHILPIKNYTHEIELDTYVDVLALSALQQMLRFTDNYFDECIVQTKLGYVQPDTSSNDLWTRQATLRTANGGSHQAKQAWTVSGSVATPNGVLGRLGGPSVQSTPLGRSIFNQNNVVTPIGTMATGDVGKKREPQILEESVEDVQKDEPSPQVDKKIEDPISPLKIEMNGESPNQMTVQVAA</sequence>
<feature type="region of interest" description="Disordered" evidence="1">
    <location>
        <begin position="400"/>
        <end position="419"/>
    </location>
</feature>
<name>A0ABP0EYW8_CLALP</name>
<evidence type="ECO:0000256" key="1">
    <source>
        <dbReference type="SAM" id="MobiDB-lite"/>
    </source>
</evidence>
<accession>A0ABP0EYW8</accession>
<dbReference type="Proteomes" id="UP001642483">
    <property type="component" value="Unassembled WGS sequence"/>
</dbReference>
<evidence type="ECO:0008006" key="4">
    <source>
        <dbReference type="Google" id="ProtNLM"/>
    </source>
</evidence>
<organism evidence="2 3">
    <name type="scientific">Clavelina lepadiformis</name>
    <name type="common">Light-bulb sea squirt</name>
    <name type="synonym">Ascidia lepadiformis</name>
    <dbReference type="NCBI Taxonomy" id="159417"/>
    <lineage>
        <taxon>Eukaryota</taxon>
        <taxon>Metazoa</taxon>
        <taxon>Chordata</taxon>
        <taxon>Tunicata</taxon>
        <taxon>Ascidiacea</taxon>
        <taxon>Aplousobranchia</taxon>
        <taxon>Clavelinidae</taxon>
        <taxon>Clavelina</taxon>
    </lineage>
</organism>
<dbReference type="Gene3D" id="3.40.50.300">
    <property type="entry name" value="P-loop containing nucleotide triphosphate hydrolases"/>
    <property type="match status" value="1"/>
</dbReference>
<dbReference type="SUPFAM" id="SSF52540">
    <property type="entry name" value="P-loop containing nucleoside triphosphate hydrolases"/>
    <property type="match status" value="1"/>
</dbReference>
<reference evidence="2 3" key="1">
    <citation type="submission" date="2024-02" db="EMBL/GenBank/DDBJ databases">
        <authorList>
            <person name="Daric V."/>
            <person name="Darras S."/>
        </authorList>
    </citation>
    <scope>NUCLEOTIDE SEQUENCE [LARGE SCALE GENOMIC DNA]</scope>
</reference>
<protein>
    <recommendedName>
        <fullName evidence="4">G domain-containing protein</fullName>
    </recommendedName>
</protein>
<dbReference type="PANTHER" id="PTHR14241">
    <property type="entry name" value="INTERFERON-INDUCED PROTEIN 44"/>
    <property type="match status" value="1"/>
</dbReference>
<dbReference type="EMBL" id="CAWYQH010000001">
    <property type="protein sequence ID" value="CAK8672687.1"/>
    <property type="molecule type" value="Genomic_DNA"/>
</dbReference>
<gene>
    <name evidence="2" type="ORF">CVLEPA_LOCUS2379</name>
</gene>
<dbReference type="PANTHER" id="PTHR14241:SF32">
    <property type="entry name" value="VWFA DOMAIN-CONTAINING PROTEIN-RELATED"/>
    <property type="match status" value="1"/>
</dbReference>
<keyword evidence="3" id="KW-1185">Reference proteome</keyword>
<comment type="caution">
    <text evidence="2">The sequence shown here is derived from an EMBL/GenBank/DDBJ whole genome shotgun (WGS) entry which is preliminary data.</text>
</comment>